<dbReference type="KEGG" id="vcn:VOLCADRAFT_94727"/>
<dbReference type="GeneID" id="9616999"/>
<name>D8U5K8_VOLCA</name>
<evidence type="ECO:0000256" key="1">
    <source>
        <dbReference type="SAM" id="MobiDB-lite"/>
    </source>
</evidence>
<gene>
    <name evidence="2" type="ORF">VOLCADRAFT_94727</name>
</gene>
<dbReference type="AlphaFoldDB" id="D8U5K8"/>
<dbReference type="OrthoDB" id="561821at2759"/>
<reference evidence="2 3" key="1">
    <citation type="journal article" date="2010" name="Science">
        <title>Genomic analysis of organismal complexity in the multicellular green alga Volvox carteri.</title>
        <authorList>
            <person name="Prochnik S.E."/>
            <person name="Umen J."/>
            <person name="Nedelcu A.M."/>
            <person name="Hallmann A."/>
            <person name="Miller S.M."/>
            <person name="Nishii I."/>
            <person name="Ferris P."/>
            <person name="Kuo A."/>
            <person name="Mitros T."/>
            <person name="Fritz-Laylin L.K."/>
            <person name="Hellsten U."/>
            <person name="Chapman J."/>
            <person name="Simakov O."/>
            <person name="Rensing S.A."/>
            <person name="Terry A."/>
            <person name="Pangilinan J."/>
            <person name="Kapitonov V."/>
            <person name="Jurka J."/>
            <person name="Salamov A."/>
            <person name="Shapiro H."/>
            <person name="Schmutz J."/>
            <person name="Grimwood J."/>
            <person name="Lindquist E."/>
            <person name="Lucas S."/>
            <person name="Grigoriev I.V."/>
            <person name="Schmitt R."/>
            <person name="Kirk D."/>
            <person name="Rokhsar D.S."/>
        </authorList>
    </citation>
    <scope>NUCLEOTIDE SEQUENCE [LARGE SCALE GENOMIC DNA]</scope>
    <source>
        <strain evidence="3">f. Nagariensis / Eve</strain>
    </source>
</reference>
<evidence type="ECO:0000313" key="2">
    <source>
        <dbReference type="EMBL" id="EFJ45019.1"/>
    </source>
</evidence>
<keyword evidence="3" id="KW-1185">Reference proteome</keyword>
<evidence type="ECO:0000313" key="3">
    <source>
        <dbReference type="Proteomes" id="UP000001058"/>
    </source>
</evidence>
<feature type="region of interest" description="Disordered" evidence="1">
    <location>
        <begin position="1"/>
        <end position="22"/>
    </location>
</feature>
<sequence>MASAVSVHRERQTMDQLDDNGSWENVASHTGTALAALSVEDTTGSRGDAPLYASPPVHWQPFDSSNSHRVEHHVLPLKSDPLGGTVRGTFVSLEAAEVHALMETGINRVDAEKLLLYCNGDVHSARDLAVKARSLIGVLLSNGPNKAAGATEEADDVVAKPAAAESLALEMERVLGRFEARPDIPQAVVCIRILVMSSCRRAQIPASRERYLWCAVSTKDVCAVVMRGFNAAGLGREPLFMANAALALDKAGEVERELARFMPTSAAEQPALEAGPAMLPEPMNLATSQGSSLWRRIVWQPKSLWPFRSADYPGKGGVLLLCRVVLGRMELGRSDSGELTPGADSVMDMKTVAASVMQRNAAASAAGAGGWTLPSTLQSAEDPAWEANGMYANDLAVELRHAGAQAYPEYIVHFD</sequence>
<dbReference type="STRING" id="3068.D8U5K8"/>
<organism evidence="3">
    <name type="scientific">Volvox carteri f. nagariensis</name>
    <dbReference type="NCBI Taxonomy" id="3068"/>
    <lineage>
        <taxon>Eukaryota</taxon>
        <taxon>Viridiplantae</taxon>
        <taxon>Chlorophyta</taxon>
        <taxon>core chlorophytes</taxon>
        <taxon>Chlorophyceae</taxon>
        <taxon>CS clade</taxon>
        <taxon>Chlamydomonadales</taxon>
        <taxon>Volvocaceae</taxon>
        <taxon>Volvox</taxon>
    </lineage>
</organism>
<dbReference type="Proteomes" id="UP000001058">
    <property type="component" value="Unassembled WGS sequence"/>
</dbReference>
<proteinExistence type="predicted"/>
<protein>
    <recommendedName>
        <fullName evidence="4">UBA domain-containing protein</fullName>
    </recommendedName>
</protein>
<dbReference type="EMBL" id="GL378360">
    <property type="protein sequence ID" value="EFJ45019.1"/>
    <property type="molecule type" value="Genomic_DNA"/>
</dbReference>
<accession>D8U5K8</accession>
<evidence type="ECO:0008006" key="4">
    <source>
        <dbReference type="Google" id="ProtNLM"/>
    </source>
</evidence>
<dbReference type="RefSeq" id="XP_002953990.1">
    <property type="nucleotide sequence ID" value="XM_002953944.1"/>
</dbReference>
<dbReference type="InParanoid" id="D8U5K8"/>